<keyword evidence="2" id="KW-1185">Reference proteome</keyword>
<dbReference type="Proteomes" id="UP000717752">
    <property type="component" value="Unassembled WGS sequence"/>
</dbReference>
<reference evidence="1 2" key="1">
    <citation type="journal article" date="2021" name="MBio">
        <title>Poor Competitiveness of Bradyrhizobium in Pigeon Pea Root Colonization in Indian Soils.</title>
        <authorList>
            <person name="Chalasani D."/>
            <person name="Basu A."/>
            <person name="Pullabhotla S.V.S.R.N."/>
            <person name="Jorrin B."/>
            <person name="Neal A.L."/>
            <person name="Poole P.S."/>
            <person name="Podile A.R."/>
            <person name="Tkacz A."/>
        </authorList>
    </citation>
    <scope>NUCLEOTIDE SEQUENCE [LARGE SCALE GENOMIC DNA]</scope>
    <source>
        <strain evidence="1 2">HU56</strain>
    </source>
</reference>
<evidence type="ECO:0000313" key="2">
    <source>
        <dbReference type="Proteomes" id="UP000717752"/>
    </source>
</evidence>
<organism evidence="1 2">
    <name type="scientific">Rhizobium mesosinicum</name>
    <dbReference type="NCBI Taxonomy" id="335017"/>
    <lineage>
        <taxon>Bacteria</taxon>
        <taxon>Pseudomonadati</taxon>
        <taxon>Pseudomonadota</taxon>
        <taxon>Alphaproteobacteria</taxon>
        <taxon>Hyphomicrobiales</taxon>
        <taxon>Rhizobiaceae</taxon>
        <taxon>Rhizobium/Agrobacterium group</taxon>
        <taxon>Rhizobium</taxon>
    </lineage>
</organism>
<name>A0ABS7H0N0_9HYPH</name>
<proteinExistence type="predicted"/>
<dbReference type="RefSeq" id="WP_220336415.1">
    <property type="nucleotide sequence ID" value="NZ_JAEUAK010000009.1"/>
</dbReference>
<gene>
    <name evidence="1" type="ORF">JNB85_21975</name>
</gene>
<comment type="caution">
    <text evidence="1">The sequence shown here is derived from an EMBL/GenBank/DDBJ whole genome shotgun (WGS) entry which is preliminary data.</text>
</comment>
<evidence type="ECO:0000313" key="1">
    <source>
        <dbReference type="EMBL" id="MBW9055075.1"/>
    </source>
</evidence>
<sequence>MQLVLAVLVKDTKIDSRMVPAGYAALLPENVDMQVVFDGLDFASAGNELITAQIQTEDDVRAMGEKFGEKLVGGKSLAIVLKQLILTSDLYDLVIFGNVRKINGKDAQLKLWISAGDSDKSIAAIQELAKKEPDLSQVSFGMMMAKGFAKTNSFDGRLQWAIVLNEDGSMTVNGQSLTGPNGTDQQ</sequence>
<protein>
    <submittedName>
        <fullName evidence="1">Uncharacterized protein</fullName>
    </submittedName>
</protein>
<accession>A0ABS7H0N0</accession>
<dbReference type="EMBL" id="JAEUAK010000009">
    <property type="protein sequence ID" value="MBW9055075.1"/>
    <property type="molecule type" value="Genomic_DNA"/>
</dbReference>